<name>A0A518HUM7_9BACT</name>
<gene>
    <name evidence="1" type="ORF">Enr13x_44370</name>
</gene>
<protein>
    <submittedName>
        <fullName evidence="1">Uncharacterized protein</fullName>
    </submittedName>
</protein>
<dbReference type="AlphaFoldDB" id="A0A518HUM7"/>
<evidence type="ECO:0000313" key="1">
    <source>
        <dbReference type="EMBL" id="QDV44571.1"/>
    </source>
</evidence>
<evidence type="ECO:0000313" key="2">
    <source>
        <dbReference type="Proteomes" id="UP000319004"/>
    </source>
</evidence>
<dbReference type="PROSITE" id="PS51257">
    <property type="entry name" value="PROKAR_LIPOPROTEIN"/>
    <property type="match status" value="1"/>
</dbReference>
<dbReference type="EMBL" id="CP037423">
    <property type="protein sequence ID" value="QDV44571.1"/>
    <property type="molecule type" value="Genomic_DNA"/>
</dbReference>
<proteinExistence type="predicted"/>
<reference evidence="1 2" key="1">
    <citation type="submission" date="2019-03" db="EMBL/GenBank/DDBJ databases">
        <title>Deep-cultivation of Planctomycetes and their phenomic and genomic characterization uncovers novel biology.</title>
        <authorList>
            <person name="Wiegand S."/>
            <person name="Jogler M."/>
            <person name="Boedeker C."/>
            <person name="Pinto D."/>
            <person name="Vollmers J."/>
            <person name="Rivas-Marin E."/>
            <person name="Kohn T."/>
            <person name="Peeters S.H."/>
            <person name="Heuer A."/>
            <person name="Rast P."/>
            <person name="Oberbeckmann S."/>
            <person name="Bunk B."/>
            <person name="Jeske O."/>
            <person name="Meyerdierks A."/>
            <person name="Storesund J.E."/>
            <person name="Kallscheuer N."/>
            <person name="Luecker S."/>
            <person name="Lage O.M."/>
            <person name="Pohl T."/>
            <person name="Merkel B.J."/>
            <person name="Hornburger P."/>
            <person name="Mueller R.-W."/>
            <person name="Bruemmer F."/>
            <person name="Labrenz M."/>
            <person name="Spormann A.M."/>
            <person name="Op den Camp H."/>
            <person name="Overmann J."/>
            <person name="Amann R."/>
            <person name="Jetten M.S.M."/>
            <person name="Mascher T."/>
            <person name="Medema M.H."/>
            <person name="Devos D.P."/>
            <person name="Kaster A.-K."/>
            <person name="Ovreas L."/>
            <person name="Rohde M."/>
            <person name="Galperin M.Y."/>
            <person name="Jogler C."/>
        </authorList>
    </citation>
    <scope>NUCLEOTIDE SEQUENCE [LARGE SCALE GENOMIC DNA]</scope>
    <source>
        <strain evidence="1 2">Enr13</strain>
    </source>
</reference>
<sequence length="91" mass="9990">MKNSLGRTTIVRCMPIILCTLIACVVWMLDGEVVSADFTRFRGADASGKLNVDDGFAHNEVIEWYQPKASPYNLNCSAQMISTSFASGRQA</sequence>
<dbReference type="KEGG" id="snep:Enr13x_44370"/>
<keyword evidence="2" id="KW-1185">Reference proteome</keyword>
<accession>A0A518HUM7</accession>
<organism evidence="1 2">
    <name type="scientific">Stieleria neptunia</name>
    <dbReference type="NCBI Taxonomy" id="2527979"/>
    <lineage>
        <taxon>Bacteria</taxon>
        <taxon>Pseudomonadati</taxon>
        <taxon>Planctomycetota</taxon>
        <taxon>Planctomycetia</taxon>
        <taxon>Pirellulales</taxon>
        <taxon>Pirellulaceae</taxon>
        <taxon>Stieleria</taxon>
    </lineage>
</organism>
<dbReference type="Proteomes" id="UP000319004">
    <property type="component" value="Chromosome"/>
</dbReference>